<gene>
    <name evidence="10" type="primary">LOC119640500</name>
</gene>
<feature type="domain" description="C2H2-type" evidence="8">
    <location>
        <begin position="358"/>
        <end position="381"/>
    </location>
</feature>
<dbReference type="RefSeq" id="XP_037894514.1">
    <property type="nucleotide sequence ID" value="XM_038038586.1"/>
</dbReference>
<keyword evidence="9" id="KW-1185">Reference proteome</keyword>
<feature type="domain" description="C2H2-type" evidence="8">
    <location>
        <begin position="381"/>
        <end position="409"/>
    </location>
</feature>
<evidence type="ECO:0000256" key="3">
    <source>
        <dbReference type="ARBA" id="ARBA00022737"/>
    </source>
</evidence>
<dbReference type="AlphaFoldDB" id="A0A9C6DZE4"/>
<dbReference type="Pfam" id="PF04049">
    <property type="entry name" value="ANAPC8"/>
    <property type="match status" value="1"/>
</dbReference>
<dbReference type="Proteomes" id="UP000092443">
    <property type="component" value="Unplaced"/>
</dbReference>
<dbReference type="PROSITE" id="PS00028">
    <property type="entry name" value="ZINC_FINGER_C2H2_1"/>
    <property type="match status" value="3"/>
</dbReference>
<dbReference type="GO" id="GO:0000978">
    <property type="term" value="F:RNA polymerase II cis-regulatory region sequence-specific DNA binding"/>
    <property type="evidence" value="ECO:0007669"/>
    <property type="project" value="TreeGrafter"/>
</dbReference>
<dbReference type="PANTHER" id="PTHR10032:SF271">
    <property type="entry name" value="RH12261P-RELATED"/>
    <property type="match status" value="1"/>
</dbReference>
<protein>
    <submittedName>
        <fullName evidence="10">Uncharacterized protein LOC119640500</fullName>
    </submittedName>
</protein>
<keyword evidence="5" id="KW-0862">Zinc</keyword>
<proteinExistence type="predicted"/>
<dbReference type="GO" id="GO:0009913">
    <property type="term" value="P:epidermal cell differentiation"/>
    <property type="evidence" value="ECO:0007669"/>
    <property type="project" value="TreeGrafter"/>
</dbReference>
<dbReference type="InterPro" id="IPR027756">
    <property type="entry name" value="Ovo-like"/>
</dbReference>
<dbReference type="PROSITE" id="PS50157">
    <property type="entry name" value="ZINC_FINGER_C2H2_2"/>
    <property type="match status" value="3"/>
</dbReference>
<reference evidence="10" key="1">
    <citation type="submission" date="2025-08" db="UniProtKB">
        <authorList>
            <consortium name="RefSeq"/>
        </authorList>
    </citation>
    <scope>IDENTIFICATION</scope>
    <source>
        <tissue evidence="10">Whole body pupa</tissue>
    </source>
</reference>
<evidence type="ECO:0000313" key="9">
    <source>
        <dbReference type="Proteomes" id="UP000092443"/>
    </source>
</evidence>
<accession>A0A9C6DZE4</accession>
<evidence type="ECO:0000256" key="5">
    <source>
        <dbReference type="ARBA" id="ARBA00022833"/>
    </source>
</evidence>
<organism evidence="9 10">
    <name type="scientific">Glossina fuscipes</name>
    <dbReference type="NCBI Taxonomy" id="7396"/>
    <lineage>
        <taxon>Eukaryota</taxon>
        <taxon>Metazoa</taxon>
        <taxon>Ecdysozoa</taxon>
        <taxon>Arthropoda</taxon>
        <taxon>Hexapoda</taxon>
        <taxon>Insecta</taxon>
        <taxon>Pterygota</taxon>
        <taxon>Neoptera</taxon>
        <taxon>Endopterygota</taxon>
        <taxon>Diptera</taxon>
        <taxon>Brachycera</taxon>
        <taxon>Muscomorpha</taxon>
        <taxon>Hippoboscoidea</taxon>
        <taxon>Glossinidae</taxon>
        <taxon>Glossina</taxon>
    </lineage>
</organism>
<dbReference type="Pfam" id="PF00096">
    <property type="entry name" value="zf-C2H2"/>
    <property type="match status" value="1"/>
</dbReference>
<dbReference type="InterPro" id="IPR007192">
    <property type="entry name" value="APC8"/>
</dbReference>
<keyword evidence="3" id="KW-0677">Repeat</keyword>
<evidence type="ECO:0000256" key="7">
    <source>
        <dbReference type="PROSITE-ProRule" id="PRU00042"/>
    </source>
</evidence>
<dbReference type="GO" id="GO:0000981">
    <property type="term" value="F:DNA-binding transcription factor activity, RNA polymerase II-specific"/>
    <property type="evidence" value="ECO:0007669"/>
    <property type="project" value="TreeGrafter"/>
</dbReference>
<comment type="subcellular location">
    <subcellularLocation>
        <location evidence="1">Nucleus</location>
    </subcellularLocation>
</comment>
<dbReference type="GO" id="GO:0005680">
    <property type="term" value="C:anaphase-promoting complex"/>
    <property type="evidence" value="ECO:0007669"/>
    <property type="project" value="InterPro"/>
</dbReference>
<dbReference type="InterPro" id="IPR013087">
    <property type="entry name" value="Znf_C2H2_type"/>
</dbReference>
<name>A0A9C6DZE4_9MUSC</name>
<keyword evidence="6" id="KW-0539">Nucleus</keyword>
<feature type="domain" description="C2H2-type" evidence="8">
    <location>
        <begin position="409"/>
        <end position="437"/>
    </location>
</feature>
<evidence type="ECO:0000256" key="1">
    <source>
        <dbReference type="ARBA" id="ARBA00004123"/>
    </source>
</evidence>
<dbReference type="SMART" id="SM00355">
    <property type="entry name" value="ZnF_C2H2"/>
    <property type="match status" value="3"/>
</dbReference>
<evidence type="ECO:0000256" key="2">
    <source>
        <dbReference type="ARBA" id="ARBA00022723"/>
    </source>
</evidence>
<keyword evidence="2" id="KW-0479">Metal-binding</keyword>
<keyword evidence="4 7" id="KW-0863">Zinc-finger</keyword>
<evidence type="ECO:0000256" key="4">
    <source>
        <dbReference type="ARBA" id="ARBA00022771"/>
    </source>
</evidence>
<dbReference type="PANTHER" id="PTHR10032">
    <property type="entry name" value="ZINC FINGER PROTEIN WITH KRAB AND SCAN DOMAINS"/>
    <property type="match status" value="1"/>
</dbReference>
<dbReference type="KEGG" id="gfs:119640500"/>
<dbReference type="SMART" id="SM00868">
    <property type="entry name" value="zf-AD"/>
    <property type="match status" value="1"/>
</dbReference>
<dbReference type="Gene3D" id="1.25.40.10">
    <property type="entry name" value="Tetratricopeptide repeat domain"/>
    <property type="match status" value="1"/>
</dbReference>
<sequence length="491" mass="56792">MLEGIAPKEYDNYFLTKSYFDVREYDKAAHLVRNASSPVPRFLHLFATCMAVEKRRLDSPFDQSNLNESGRFKDLATNRHNLLYGHISFICHYLSPFKLNVKKITKNINIYVYTKYKYKIIIKMDLNLEDFHQICRVCLQKGDVNLYDCKVKLRENSEGATSEKYLNLTIAELMEIFINSKTDLLELDAEVPSMCWDCLEDLKFCYGFYNKLRSANSNLKYLYQECLNNVIQYIEDGQELKEEWPEDELSSLIIEDLNEVDSQDTLEDLKYTRLSSETNKFIPSTTTKSLLTPRDNVALMVTKFFPTTVGNNAKSDETEPQLAPTLLTADYKVVEVNDLRNLQTLEYDGPNSKTDAIYKCQYCPQAFANLEYLKTHLQTTHLCKFCTQAFNLSGELFKHIREVHKECKCKCAICHKRLSSHCNLRSHIRRVHGVKLPPKMALIDFVRKTPKESDDDGNKELETSDGIDLETDGLSLKTCDFGYNSESMEIN</sequence>
<evidence type="ECO:0000313" key="10">
    <source>
        <dbReference type="RefSeq" id="XP_037894514.1"/>
    </source>
</evidence>
<evidence type="ECO:0000259" key="8">
    <source>
        <dbReference type="PROSITE" id="PS50157"/>
    </source>
</evidence>
<dbReference type="GO" id="GO:0008270">
    <property type="term" value="F:zinc ion binding"/>
    <property type="evidence" value="ECO:0007669"/>
    <property type="project" value="UniProtKB-KW"/>
</dbReference>
<dbReference type="InterPro" id="IPR011990">
    <property type="entry name" value="TPR-like_helical_dom_sf"/>
</dbReference>
<dbReference type="GeneID" id="119640500"/>
<dbReference type="Gene3D" id="3.30.160.60">
    <property type="entry name" value="Classic Zinc Finger"/>
    <property type="match status" value="1"/>
</dbReference>
<evidence type="ECO:0000256" key="6">
    <source>
        <dbReference type="ARBA" id="ARBA00023242"/>
    </source>
</evidence>
<dbReference type="InterPro" id="IPR012934">
    <property type="entry name" value="Znf_AD"/>
</dbReference>